<feature type="transmembrane region" description="Helical" evidence="1">
    <location>
        <begin position="165"/>
        <end position="182"/>
    </location>
</feature>
<sequence length="236" mass="25844">MKANAKKETIYVNIIMLVVFFFAFLGTEYLFDNCMMYVTDASGVVRAQNQMLGVSAIGFLLYNWISGFFADKSPWVTGGTGLFAFGIGAGCMGCIILHAGYVQMMIAGGVLFFLLGVVGAGVHYRMAYSVYDRAMLARCVGFAYAGGIFLQFLNNNMIHENHTQAVALCAGTGYLLFVLCTPDRKGSLPCQEQEGGYPIAGQSQEACRTEGHTIFCLRWDYADRNCLSPDDCIYNA</sequence>
<dbReference type="RefSeq" id="WP_227573187.1">
    <property type="nucleotide sequence ID" value="NZ_JAJEQT010000004.1"/>
</dbReference>
<evidence type="ECO:0000256" key="1">
    <source>
        <dbReference type="SAM" id="Phobius"/>
    </source>
</evidence>
<keyword evidence="1" id="KW-0472">Membrane</keyword>
<feature type="transmembrane region" description="Helical" evidence="1">
    <location>
        <begin position="136"/>
        <end position="153"/>
    </location>
</feature>
<organism evidence="2 3">
    <name type="scientific">Coprococcus hominis</name>
    <name type="common">ex Arizal et al. 2022</name>
    <dbReference type="NCBI Taxonomy" id="2881262"/>
    <lineage>
        <taxon>Bacteria</taxon>
        <taxon>Bacillati</taxon>
        <taxon>Bacillota</taxon>
        <taxon>Clostridia</taxon>
        <taxon>Lachnospirales</taxon>
        <taxon>Lachnospiraceae</taxon>
        <taxon>Coprococcus</taxon>
    </lineage>
</organism>
<accession>A0ABS8FNK7</accession>
<dbReference type="Proteomes" id="UP001198495">
    <property type="component" value="Unassembled WGS sequence"/>
</dbReference>
<protein>
    <recommendedName>
        <fullName evidence="4">MFS transporter</fullName>
    </recommendedName>
</protein>
<evidence type="ECO:0000313" key="3">
    <source>
        <dbReference type="Proteomes" id="UP001198495"/>
    </source>
</evidence>
<feature type="transmembrane region" description="Helical" evidence="1">
    <location>
        <begin position="82"/>
        <end position="99"/>
    </location>
</feature>
<feature type="transmembrane region" description="Helical" evidence="1">
    <location>
        <begin position="51"/>
        <end position="70"/>
    </location>
</feature>
<keyword evidence="1" id="KW-1133">Transmembrane helix</keyword>
<name>A0ABS8FNK7_9FIRM</name>
<proteinExistence type="predicted"/>
<dbReference type="InterPro" id="IPR036259">
    <property type="entry name" value="MFS_trans_sf"/>
</dbReference>
<keyword evidence="1" id="KW-0812">Transmembrane</keyword>
<dbReference type="EMBL" id="JAJEQT010000004">
    <property type="protein sequence ID" value="MCC2218780.1"/>
    <property type="molecule type" value="Genomic_DNA"/>
</dbReference>
<feature type="transmembrane region" description="Helical" evidence="1">
    <location>
        <begin position="12"/>
        <end position="31"/>
    </location>
</feature>
<dbReference type="SUPFAM" id="SSF103473">
    <property type="entry name" value="MFS general substrate transporter"/>
    <property type="match status" value="1"/>
</dbReference>
<comment type="caution">
    <text evidence="2">The sequence shown here is derived from an EMBL/GenBank/DDBJ whole genome shotgun (WGS) entry which is preliminary data.</text>
</comment>
<reference evidence="2 3" key="1">
    <citation type="submission" date="2021-10" db="EMBL/GenBank/DDBJ databases">
        <title>Anaerobic single-cell dispensing facilitates the cultivation of human gut bacteria.</title>
        <authorList>
            <person name="Afrizal A."/>
        </authorList>
    </citation>
    <scope>NUCLEOTIDE SEQUENCE [LARGE SCALE GENOMIC DNA]</scope>
    <source>
        <strain evidence="2 3">CLA-AA-H212</strain>
    </source>
</reference>
<evidence type="ECO:0000313" key="2">
    <source>
        <dbReference type="EMBL" id="MCC2218780.1"/>
    </source>
</evidence>
<evidence type="ECO:0008006" key="4">
    <source>
        <dbReference type="Google" id="ProtNLM"/>
    </source>
</evidence>
<keyword evidence="3" id="KW-1185">Reference proteome</keyword>
<feature type="transmembrane region" description="Helical" evidence="1">
    <location>
        <begin position="105"/>
        <end position="124"/>
    </location>
</feature>
<gene>
    <name evidence="2" type="ORF">LKD28_07015</name>
</gene>